<dbReference type="WBParaSite" id="PDA_v2.g9273.t1">
    <property type="protein sequence ID" value="PDA_v2.g9273.t1"/>
    <property type="gene ID" value="PDA_v2.g9273"/>
</dbReference>
<reference evidence="7" key="1">
    <citation type="submission" date="2022-11" db="UniProtKB">
        <authorList>
            <consortium name="WormBaseParasite"/>
        </authorList>
    </citation>
    <scope>IDENTIFICATION</scope>
</reference>
<dbReference type="Gene3D" id="1.10.10.1870">
    <property type="entry name" value="ShTK domain-like"/>
    <property type="match status" value="1"/>
</dbReference>
<feature type="domain" description="ShKT" evidence="5">
    <location>
        <begin position="95"/>
        <end position="134"/>
    </location>
</feature>
<name>A0A914QY77_9BILA</name>
<evidence type="ECO:0000313" key="6">
    <source>
        <dbReference type="Proteomes" id="UP000887578"/>
    </source>
</evidence>
<dbReference type="PROSITE" id="PS51670">
    <property type="entry name" value="SHKT"/>
    <property type="match status" value="2"/>
</dbReference>
<dbReference type="Gene3D" id="1.10.10.1940">
    <property type="match status" value="1"/>
</dbReference>
<accession>A0A914QY77</accession>
<keyword evidence="1 4" id="KW-0732">Signal</keyword>
<dbReference type="SMART" id="SM00254">
    <property type="entry name" value="ShKT"/>
    <property type="match status" value="2"/>
</dbReference>
<organism evidence="6 7">
    <name type="scientific">Panagrolaimus davidi</name>
    <dbReference type="NCBI Taxonomy" id="227884"/>
    <lineage>
        <taxon>Eukaryota</taxon>
        <taxon>Metazoa</taxon>
        <taxon>Ecdysozoa</taxon>
        <taxon>Nematoda</taxon>
        <taxon>Chromadorea</taxon>
        <taxon>Rhabditida</taxon>
        <taxon>Tylenchina</taxon>
        <taxon>Panagrolaimomorpha</taxon>
        <taxon>Panagrolaimoidea</taxon>
        <taxon>Panagrolaimidae</taxon>
        <taxon>Panagrolaimus</taxon>
    </lineage>
</organism>
<feature type="domain" description="ShKT" evidence="5">
    <location>
        <begin position="42"/>
        <end position="89"/>
    </location>
</feature>
<evidence type="ECO:0000256" key="1">
    <source>
        <dbReference type="ARBA" id="ARBA00022729"/>
    </source>
</evidence>
<evidence type="ECO:0000256" key="3">
    <source>
        <dbReference type="PROSITE-ProRule" id="PRU01005"/>
    </source>
</evidence>
<keyword evidence="2" id="KW-1015">Disulfide bond</keyword>
<evidence type="ECO:0000259" key="5">
    <source>
        <dbReference type="PROSITE" id="PS51670"/>
    </source>
</evidence>
<dbReference type="Proteomes" id="UP000887578">
    <property type="component" value="Unplaced"/>
</dbReference>
<proteinExistence type="predicted"/>
<dbReference type="AlphaFoldDB" id="A0A914QY77"/>
<evidence type="ECO:0000256" key="4">
    <source>
        <dbReference type="SAM" id="SignalP"/>
    </source>
</evidence>
<evidence type="ECO:0000313" key="7">
    <source>
        <dbReference type="WBParaSite" id="PDA_v2.g9273.t1"/>
    </source>
</evidence>
<dbReference type="FunFam" id="1.10.10.1940:FF:000002">
    <property type="entry name" value="PHAryngeal gland Toxin-related"/>
    <property type="match status" value="1"/>
</dbReference>
<dbReference type="PANTHER" id="PTHR46219:SF5">
    <property type="entry name" value="SHKT DOMAIN-CONTAINING PROTEIN"/>
    <property type="match status" value="1"/>
</dbReference>
<feature type="signal peptide" evidence="4">
    <location>
        <begin position="1"/>
        <end position="19"/>
    </location>
</feature>
<feature type="chain" id="PRO_5037954652" evidence="4">
    <location>
        <begin position="20"/>
        <end position="139"/>
    </location>
</feature>
<dbReference type="Pfam" id="PF01549">
    <property type="entry name" value="ShK"/>
    <property type="match status" value="2"/>
</dbReference>
<evidence type="ECO:0000256" key="2">
    <source>
        <dbReference type="ARBA" id="ARBA00023157"/>
    </source>
</evidence>
<comment type="caution">
    <text evidence="3">Lacks conserved residue(s) required for the propagation of feature annotation.</text>
</comment>
<dbReference type="PANTHER" id="PTHR46219">
    <property type="entry name" value="PROTEIN CBG11138"/>
    <property type="match status" value="1"/>
</dbReference>
<keyword evidence="6" id="KW-1185">Reference proteome</keyword>
<sequence>MNVCGIVFFVVLFVAGTFGVSPEPCVNGLCREGFTCQPGDICVSNDTPKCVDKLNAQGINECPGKVNLCNNTLYYTLMTQQCPKTCNFCGTQGTCVDKLNAQGINECPSRISLCNNAAYRDLMTQQCPKTCNRCPSING</sequence>
<protein>
    <submittedName>
        <fullName evidence="7">ShKT domain-containing protein</fullName>
    </submittedName>
</protein>
<dbReference type="InterPro" id="IPR003582">
    <property type="entry name" value="ShKT_dom"/>
</dbReference>